<dbReference type="EMBL" id="KV429044">
    <property type="protein sequence ID" value="KZT71704.1"/>
    <property type="molecule type" value="Genomic_DNA"/>
</dbReference>
<feature type="region of interest" description="Disordered" evidence="1">
    <location>
        <begin position="92"/>
        <end position="115"/>
    </location>
</feature>
<feature type="compositionally biased region" description="Basic and acidic residues" evidence="1">
    <location>
        <begin position="99"/>
        <end position="113"/>
    </location>
</feature>
<reference evidence="2 3" key="1">
    <citation type="journal article" date="2016" name="Mol. Biol. Evol.">
        <title>Comparative Genomics of Early-Diverging Mushroom-Forming Fungi Provides Insights into the Origins of Lignocellulose Decay Capabilities.</title>
        <authorList>
            <person name="Nagy L.G."/>
            <person name="Riley R."/>
            <person name="Tritt A."/>
            <person name="Adam C."/>
            <person name="Daum C."/>
            <person name="Floudas D."/>
            <person name="Sun H."/>
            <person name="Yadav J.S."/>
            <person name="Pangilinan J."/>
            <person name="Larsson K.H."/>
            <person name="Matsuura K."/>
            <person name="Barry K."/>
            <person name="Labutti K."/>
            <person name="Kuo R."/>
            <person name="Ohm R.A."/>
            <person name="Bhattacharya S.S."/>
            <person name="Shirouzu T."/>
            <person name="Yoshinaga Y."/>
            <person name="Martin F.M."/>
            <person name="Grigoriev I.V."/>
            <person name="Hibbett D.S."/>
        </authorList>
    </citation>
    <scope>NUCLEOTIDE SEQUENCE [LARGE SCALE GENOMIC DNA]</scope>
    <source>
        <strain evidence="2 3">L-15889</strain>
    </source>
</reference>
<dbReference type="AlphaFoldDB" id="A0A165S9S4"/>
<dbReference type="Proteomes" id="UP000076727">
    <property type="component" value="Unassembled WGS sequence"/>
</dbReference>
<proteinExistence type="predicted"/>
<feature type="region of interest" description="Disordered" evidence="1">
    <location>
        <begin position="15"/>
        <end position="41"/>
    </location>
</feature>
<sequence>MTSSSAISRRTVCFPIKARARRSPRVPSQSGGPGHSDSTRCVLRYAKRRREPDASRRGRRRVSAGHVRIMYMSPGALLTTSRWSCAGRPLPTLGLERSGGGDERGGRRAEKSGVSRSDSACARGATCRDERGSLACGSNCAWCALDGRRLGGGIAAAGRTA</sequence>
<protein>
    <submittedName>
        <fullName evidence="2">Uncharacterized protein</fullName>
    </submittedName>
</protein>
<evidence type="ECO:0000313" key="2">
    <source>
        <dbReference type="EMBL" id="KZT71704.1"/>
    </source>
</evidence>
<accession>A0A165S9S4</accession>
<organism evidence="2 3">
    <name type="scientific">Daedalea quercina L-15889</name>
    <dbReference type="NCBI Taxonomy" id="1314783"/>
    <lineage>
        <taxon>Eukaryota</taxon>
        <taxon>Fungi</taxon>
        <taxon>Dikarya</taxon>
        <taxon>Basidiomycota</taxon>
        <taxon>Agaricomycotina</taxon>
        <taxon>Agaricomycetes</taxon>
        <taxon>Polyporales</taxon>
        <taxon>Fomitopsis</taxon>
    </lineage>
</organism>
<evidence type="ECO:0000256" key="1">
    <source>
        <dbReference type="SAM" id="MobiDB-lite"/>
    </source>
</evidence>
<evidence type="ECO:0000313" key="3">
    <source>
        <dbReference type="Proteomes" id="UP000076727"/>
    </source>
</evidence>
<name>A0A165S9S4_9APHY</name>
<keyword evidence="3" id="KW-1185">Reference proteome</keyword>
<gene>
    <name evidence="2" type="ORF">DAEQUDRAFT_93975</name>
</gene>